<dbReference type="Pfam" id="PF07758">
    <property type="entry name" value="DUF1614"/>
    <property type="match status" value="1"/>
</dbReference>
<feature type="transmembrane region" description="Helical" evidence="1">
    <location>
        <begin position="141"/>
        <end position="162"/>
    </location>
</feature>
<keyword evidence="1" id="KW-1133">Transmembrane helix</keyword>
<feature type="transmembrane region" description="Helical" evidence="1">
    <location>
        <begin position="174"/>
        <end position="193"/>
    </location>
</feature>
<gene>
    <name evidence="2" type="ORF">SAMN04488503_0512</name>
</gene>
<dbReference type="AlphaFoldDB" id="A0A238XYH7"/>
<keyword evidence="1" id="KW-0472">Membrane</keyword>
<evidence type="ECO:0000256" key="1">
    <source>
        <dbReference type="SAM" id="Phobius"/>
    </source>
</evidence>
<organism evidence="2 3">
    <name type="scientific">Humidesulfovibrio mexicanus</name>
    <dbReference type="NCBI Taxonomy" id="147047"/>
    <lineage>
        <taxon>Bacteria</taxon>
        <taxon>Pseudomonadati</taxon>
        <taxon>Thermodesulfobacteriota</taxon>
        <taxon>Desulfovibrionia</taxon>
        <taxon>Desulfovibrionales</taxon>
        <taxon>Desulfovibrionaceae</taxon>
        <taxon>Humidesulfovibrio</taxon>
    </lineage>
</organism>
<evidence type="ECO:0000313" key="3">
    <source>
        <dbReference type="Proteomes" id="UP000198324"/>
    </source>
</evidence>
<name>A0A238XYH7_9BACT</name>
<feature type="transmembrane region" description="Helical" evidence="1">
    <location>
        <begin position="205"/>
        <end position="224"/>
    </location>
</feature>
<evidence type="ECO:0000313" key="2">
    <source>
        <dbReference type="EMBL" id="SNR63581.1"/>
    </source>
</evidence>
<dbReference type="OrthoDB" id="9782559at2"/>
<dbReference type="Proteomes" id="UP000198324">
    <property type="component" value="Unassembled WGS sequence"/>
</dbReference>
<feature type="transmembrane region" description="Helical" evidence="1">
    <location>
        <begin position="43"/>
        <end position="60"/>
    </location>
</feature>
<feature type="transmembrane region" description="Helical" evidence="1">
    <location>
        <begin position="236"/>
        <end position="258"/>
    </location>
</feature>
<proteinExistence type="predicted"/>
<dbReference type="EMBL" id="FZOC01000001">
    <property type="protein sequence ID" value="SNR63581.1"/>
    <property type="molecule type" value="Genomic_DNA"/>
</dbReference>
<keyword evidence="1" id="KW-0812">Transmembrane</keyword>
<sequence>MFYQAGPPFLLLAFVVLLLVGLFVVLPVSLVAAAFGKLGLTGAQGLAVFLLTIIGSRYNIPLYRSTRLVRGQPAPASRLFGFSGQVGRLRFGRGPLGRGPLGFGQDDELTLSEQTVAVNVGGCVVPCLLSAWFVWHMQIAGVLGAWLALCVLISALACYLLARPMPGIGIGVPVLLPPAVAALTAILLAPDASLVPGHESLAPRAAYMAGALGTLIGADLAHLLNRRTLAVLDAPLLSIGGAGTFDGIFLAGIIAVLLA</sequence>
<keyword evidence="3" id="KW-1185">Reference proteome</keyword>
<accession>A0A238XYH7</accession>
<reference evidence="2 3" key="1">
    <citation type="submission" date="2017-06" db="EMBL/GenBank/DDBJ databases">
        <authorList>
            <person name="Kim H.J."/>
            <person name="Triplett B.A."/>
        </authorList>
    </citation>
    <scope>NUCLEOTIDE SEQUENCE [LARGE SCALE GENOMIC DNA]</scope>
    <source>
        <strain evidence="2 3">DSM 13116</strain>
    </source>
</reference>
<feature type="transmembrane region" description="Helical" evidence="1">
    <location>
        <begin position="116"/>
        <end position="135"/>
    </location>
</feature>
<dbReference type="InterPro" id="IPR011672">
    <property type="entry name" value="DUF1614"/>
</dbReference>
<protein>
    <submittedName>
        <fullName evidence="2">Uncharacterized membrane protein</fullName>
    </submittedName>
</protein>